<dbReference type="SUPFAM" id="SSF51569">
    <property type="entry name" value="Aldolase"/>
    <property type="match status" value="1"/>
</dbReference>
<name>A0A4P6K5R8_KTERU</name>
<evidence type="ECO:0000256" key="3">
    <source>
        <dbReference type="PIRSR" id="PIRSR001365-1"/>
    </source>
</evidence>
<evidence type="ECO:0000256" key="4">
    <source>
        <dbReference type="PIRSR" id="PIRSR001365-2"/>
    </source>
</evidence>
<dbReference type="EMBL" id="CP035758">
    <property type="protein sequence ID" value="QBD82896.1"/>
    <property type="molecule type" value="Genomic_DNA"/>
</dbReference>
<dbReference type="GO" id="GO:0005829">
    <property type="term" value="C:cytosol"/>
    <property type="evidence" value="ECO:0007669"/>
    <property type="project" value="TreeGrafter"/>
</dbReference>
<proteinExistence type="inferred from homology"/>
<feature type="active site" description="Proton donor/acceptor" evidence="3">
    <location>
        <position position="137"/>
    </location>
</feature>
<dbReference type="Pfam" id="PF00701">
    <property type="entry name" value="DHDPS"/>
    <property type="match status" value="1"/>
</dbReference>
<organism evidence="5 6">
    <name type="scientific">Ktedonosporobacter rubrisoli</name>
    <dbReference type="NCBI Taxonomy" id="2509675"/>
    <lineage>
        <taxon>Bacteria</taxon>
        <taxon>Bacillati</taxon>
        <taxon>Chloroflexota</taxon>
        <taxon>Ktedonobacteria</taxon>
        <taxon>Ktedonobacterales</taxon>
        <taxon>Ktedonosporobacteraceae</taxon>
        <taxon>Ktedonosporobacter</taxon>
    </lineage>
</organism>
<protein>
    <submittedName>
        <fullName evidence="5">Dihydrodipicolinate synthase family protein</fullName>
    </submittedName>
</protein>
<dbReference type="PANTHER" id="PTHR42849">
    <property type="entry name" value="N-ACETYLNEURAMINATE LYASE"/>
    <property type="match status" value="1"/>
</dbReference>
<evidence type="ECO:0000256" key="1">
    <source>
        <dbReference type="ARBA" id="ARBA00023239"/>
    </source>
</evidence>
<evidence type="ECO:0000313" key="6">
    <source>
        <dbReference type="Proteomes" id="UP000290365"/>
    </source>
</evidence>
<feature type="binding site" evidence="4">
    <location>
        <position position="47"/>
    </location>
    <ligand>
        <name>pyruvate</name>
        <dbReference type="ChEBI" id="CHEBI:15361"/>
    </ligand>
</feature>
<sequence length="298" mass="32967">MKELKGVIAALITPFSHTGALEPHLLTEHIDYLLEQGIHALAVGGSTGEFEALSFEELMSVYKLAVEHTQGRIPVVGGVGGRSTREAIHTAKAAQACGLDALLVFPPHYSGYEFSEEEIFHYYHDVAGATPLPMILYNWRSKTRASLSPELVARLSELPTIRYIKEGTADISHVQRMLQATQNQITVLSGGNSIVLESLRMGSRGMFSGTANVLPEVMITLYRLTTSHNYEEALQYYRQVRPLLVFLEEQGRFVAWLKAAMRLRGHNGGFPRRPYLPANDGEIALIKQALSKAGFVSE</sequence>
<dbReference type="RefSeq" id="WP_129893965.1">
    <property type="nucleotide sequence ID" value="NZ_CP035758.1"/>
</dbReference>
<dbReference type="PIRSF" id="PIRSF001365">
    <property type="entry name" value="DHDPS"/>
    <property type="match status" value="1"/>
</dbReference>
<dbReference type="Proteomes" id="UP000290365">
    <property type="component" value="Chromosome"/>
</dbReference>
<evidence type="ECO:0000313" key="5">
    <source>
        <dbReference type="EMBL" id="QBD82896.1"/>
    </source>
</evidence>
<dbReference type="SMART" id="SM01130">
    <property type="entry name" value="DHDPS"/>
    <property type="match status" value="1"/>
</dbReference>
<evidence type="ECO:0000256" key="2">
    <source>
        <dbReference type="PIRNR" id="PIRNR001365"/>
    </source>
</evidence>
<dbReference type="GO" id="GO:0008747">
    <property type="term" value="F:N-acetylneuraminate lyase activity"/>
    <property type="evidence" value="ECO:0007669"/>
    <property type="project" value="TreeGrafter"/>
</dbReference>
<dbReference type="CDD" id="cd00408">
    <property type="entry name" value="DHDPS-like"/>
    <property type="match status" value="1"/>
</dbReference>
<dbReference type="InterPro" id="IPR013785">
    <property type="entry name" value="Aldolase_TIM"/>
</dbReference>
<dbReference type="AlphaFoldDB" id="A0A4P6K5R8"/>
<dbReference type="GO" id="GO:0019262">
    <property type="term" value="P:N-acetylneuraminate catabolic process"/>
    <property type="evidence" value="ECO:0007669"/>
    <property type="project" value="TreeGrafter"/>
</dbReference>
<dbReference type="Gene3D" id="3.20.20.70">
    <property type="entry name" value="Aldolase class I"/>
    <property type="match status" value="1"/>
</dbReference>
<dbReference type="InterPro" id="IPR002220">
    <property type="entry name" value="DapA-like"/>
</dbReference>
<dbReference type="PANTHER" id="PTHR42849:SF1">
    <property type="entry name" value="N-ACETYLNEURAMINATE LYASE"/>
    <property type="match status" value="1"/>
</dbReference>
<gene>
    <name evidence="5" type="ORF">EPA93_45820</name>
</gene>
<reference evidence="5 6" key="1">
    <citation type="submission" date="2019-01" db="EMBL/GenBank/DDBJ databases">
        <title>Ktedonosporobacter rubrisoli SCAWS-G2.</title>
        <authorList>
            <person name="Huang Y."/>
            <person name="Yan B."/>
        </authorList>
    </citation>
    <scope>NUCLEOTIDE SEQUENCE [LARGE SCALE GENOMIC DNA]</scope>
    <source>
        <strain evidence="5 6">SCAWS-G2</strain>
    </source>
</reference>
<dbReference type="OrthoDB" id="9782828at2"/>
<keyword evidence="1 2" id="KW-0456">Lyase</keyword>
<comment type="similarity">
    <text evidence="2">Belongs to the DapA family.</text>
</comment>
<dbReference type="PRINTS" id="PR00146">
    <property type="entry name" value="DHPICSNTHASE"/>
</dbReference>
<keyword evidence="6" id="KW-1185">Reference proteome</keyword>
<feature type="active site" description="Schiff-base intermediate with substrate" evidence="3">
    <location>
        <position position="165"/>
    </location>
</feature>
<accession>A0A4P6K5R8</accession>
<dbReference type="KEGG" id="kbs:EPA93_45820"/>